<reference evidence="1 2" key="1">
    <citation type="journal article" date="2018" name="Biotechnol. Adv.">
        <title>Improved genomic resources and new bioinformatic workflow for the carcinogenic parasite Clonorchis sinensis: Biotechnological implications.</title>
        <authorList>
            <person name="Wang D."/>
            <person name="Korhonen P.K."/>
            <person name="Gasser R.B."/>
            <person name="Young N.D."/>
        </authorList>
    </citation>
    <scope>NUCLEOTIDE SEQUENCE [LARGE SCALE GENOMIC DNA]</scope>
    <source>
        <strain evidence="1">Cs-k2</strain>
    </source>
</reference>
<keyword evidence="2" id="KW-1185">Reference proteome</keyword>
<dbReference type="EMBL" id="NIRI02000056">
    <property type="protein sequence ID" value="KAG5443198.1"/>
    <property type="molecule type" value="Genomic_DNA"/>
</dbReference>
<accession>A0A3R7CJL2</accession>
<comment type="caution">
    <text evidence="1">The sequence shown here is derived from an EMBL/GenBank/DDBJ whole genome shotgun (WGS) entry which is preliminary data.</text>
</comment>
<dbReference type="AlphaFoldDB" id="A0A3R7CJL2"/>
<dbReference type="Proteomes" id="UP000286415">
    <property type="component" value="Unassembled WGS sequence"/>
</dbReference>
<reference evidence="1 2" key="2">
    <citation type="journal article" date="2021" name="Genomics">
        <title>High-quality reference genome for Clonorchis sinensis.</title>
        <authorList>
            <person name="Young N.D."/>
            <person name="Stroehlein A.J."/>
            <person name="Kinkar L."/>
            <person name="Wang T."/>
            <person name="Sohn W.M."/>
            <person name="Chang B.C.H."/>
            <person name="Kaur P."/>
            <person name="Weisz D."/>
            <person name="Dudchenko O."/>
            <person name="Aiden E.L."/>
            <person name="Korhonen P.K."/>
            <person name="Gasser R.B."/>
        </authorList>
    </citation>
    <scope>NUCLEOTIDE SEQUENCE [LARGE SCALE GENOMIC DNA]</scope>
    <source>
        <strain evidence="1">Cs-k2</strain>
    </source>
</reference>
<sequence>MTVPCHHCTDMLRFMDSPVTVVKGAAIGEGIRSSVAAGSGVNGLRKVLGYPFSNNGLKGWRVHFQQNMGQFSLICNRWHCEMNDNRDESNPQATSRKHGCIQL</sequence>
<evidence type="ECO:0000313" key="1">
    <source>
        <dbReference type="EMBL" id="KAG5443198.1"/>
    </source>
</evidence>
<proteinExistence type="predicted"/>
<organism evidence="1 2">
    <name type="scientific">Clonorchis sinensis</name>
    <name type="common">Chinese liver fluke</name>
    <dbReference type="NCBI Taxonomy" id="79923"/>
    <lineage>
        <taxon>Eukaryota</taxon>
        <taxon>Metazoa</taxon>
        <taxon>Spiralia</taxon>
        <taxon>Lophotrochozoa</taxon>
        <taxon>Platyhelminthes</taxon>
        <taxon>Trematoda</taxon>
        <taxon>Digenea</taxon>
        <taxon>Opisthorchiida</taxon>
        <taxon>Opisthorchiata</taxon>
        <taxon>Opisthorchiidae</taxon>
        <taxon>Clonorchis</taxon>
    </lineage>
</organism>
<name>A0A3R7CJL2_CLOSI</name>
<evidence type="ECO:0000313" key="2">
    <source>
        <dbReference type="Proteomes" id="UP000286415"/>
    </source>
</evidence>
<dbReference type="InParanoid" id="A0A3R7CJL2"/>
<protein>
    <submittedName>
        <fullName evidence="1">Uncharacterized protein</fullName>
    </submittedName>
</protein>
<gene>
    <name evidence="1" type="ORF">CSKR_110546</name>
</gene>